<evidence type="ECO:0000256" key="4">
    <source>
        <dbReference type="ARBA" id="ARBA00022519"/>
    </source>
</evidence>
<evidence type="ECO:0000256" key="2">
    <source>
        <dbReference type="ARBA" id="ARBA00022448"/>
    </source>
</evidence>
<keyword evidence="3" id="KW-1003">Cell membrane</keyword>
<evidence type="ECO:0000259" key="10">
    <source>
        <dbReference type="Pfam" id="PF04290"/>
    </source>
</evidence>
<organism evidence="11 12">
    <name type="scientific">Siminovitchia thermophila</name>
    <dbReference type="NCBI Taxonomy" id="1245522"/>
    <lineage>
        <taxon>Bacteria</taxon>
        <taxon>Bacillati</taxon>
        <taxon>Bacillota</taxon>
        <taxon>Bacilli</taxon>
        <taxon>Bacillales</taxon>
        <taxon>Bacillaceae</taxon>
        <taxon>Siminovitchia</taxon>
    </lineage>
</organism>
<dbReference type="RefSeq" id="WP_077113047.1">
    <property type="nucleotide sequence ID" value="NZ_JAFBFH010000049.1"/>
</dbReference>
<evidence type="ECO:0000256" key="8">
    <source>
        <dbReference type="ARBA" id="ARBA00038436"/>
    </source>
</evidence>
<keyword evidence="4" id="KW-0997">Cell inner membrane</keyword>
<keyword evidence="12" id="KW-1185">Reference proteome</keyword>
<dbReference type="InterPro" id="IPR007387">
    <property type="entry name" value="TRAP_DctQ"/>
</dbReference>
<evidence type="ECO:0000256" key="9">
    <source>
        <dbReference type="SAM" id="Phobius"/>
    </source>
</evidence>
<protein>
    <submittedName>
        <fullName evidence="11">TRAP-type C4-dicarboxylate transport system permease small subunit</fullName>
    </submittedName>
</protein>
<feature type="transmembrane region" description="Helical" evidence="9">
    <location>
        <begin position="127"/>
        <end position="144"/>
    </location>
</feature>
<feature type="transmembrane region" description="Helical" evidence="9">
    <location>
        <begin position="52"/>
        <end position="76"/>
    </location>
</feature>
<keyword evidence="7 9" id="KW-0472">Membrane</keyword>
<sequence length="158" mass="17548">MKKLDGILVKLLFYICGFLMFLMTAVVTAQVVSRYVFDNPFSWTEELGRYTFVWVSFLGMAAAIKIGSHIALDMLVRALKGLSRKILAVFNNLLVLIFAVFLTISGFNLVELGARQHSPSLGLPMDIVYIVIPISGLLLIYFVLSETIQVVIGKEDGV</sequence>
<gene>
    <name evidence="11" type="ORF">JOC94_004498</name>
</gene>
<comment type="caution">
    <text evidence="11">The sequence shown here is derived from an EMBL/GenBank/DDBJ whole genome shotgun (WGS) entry which is preliminary data.</text>
</comment>
<keyword evidence="2" id="KW-0813">Transport</keyword>
<evidence type="ECO:0000256" key="1">
    <source>
        <dbReference type="ARBA" id="ARBA00004429"/>
    </source>
</evidence>
<dbReference type="PANTHER" id="PTHR35011">
    <property type="entry name" value="2,3-DIKETO-L-GULONATE TRAP TRANSPORTER SMALL PERMEASE PROTEIN YIAM"/>
    <property type="match status" value="1"/>
</dbReference>
<name>A0ABS2RDK5_9BACI</name>
<accession>A0ABS2RDK5</accession>
<evidence type="ECO:0000256" key="5">
    <source>
        <dbReference type="ARBA" id="ARBA00022692"/>
    </source>
</evidence>
<comment type="subcellular location">
    <subcellularLocation>
        <location evidence="1">Cell inner membrane</location>
        <topology evidence="1">Multi-pass membrane protein</topology>
    </subcellularLocation>
</comment>
<proteinExistence type="inferred from homology"/>
<dbReference type="EMBL" id="JAFBFH010000049">
    <property type="protein sequence ID" value="MBM7717470.1"/>
    <property type="molecule type" value="Genomic_DNA"/>
</dbReference>
<feature type="transmembrane region" description="Helical" evidence="9">
    <location>
        <begin position="88"/>
        <end position="107"/>
    </location>
</feature>
<evidence type="ECO:0000313" key="11">
    <source>
        <dbReference type="EMBL" id="MBM7717470.1"/>
    </source>
</evidence>
<keyword evidence="6 9" id="KW-1133">Transmembrane helix</keyword>
<dbReference type="InterPro" id="IPR055348">
    <property type="entry name" value="DctQ"/>
</dbReference>
<dbReference type="Pfam" id="PF04290">
    <property type="entry name" value="DctQ"/>
    <property type="match status" value="1"/>
</dbReference>
<feature type="domain" description="Tripartite ATP-independent periplasmic transporters DctQ component" evidence="10">
    <location>
        <begin position="23"/>
        <end position="150"/>
    </location>
</feature>
<keyword evidence="5 9" id="KW-0812">Transmembrane</keyword>
<evidence type="ECO:0000256" key="3">
    <source>
        <dbReference type="ARBA" id="ARBA00022475"/>
    </source>
</evidence>
<dbReference type="Proteomes" id="UP000823485">
    <property type="component" value="Unassembled WGS sequence"/>
</dbReference>
<comment type="similarity">
    <text evidence="8">Belongs to the TRAP transporter small permease family.</text>
</comment>
<evidence type="ECO:0000256" key="6">
    <source>
        <dbReference type="ARBA" id="ARBA00022989"/>
    </source>
</evidence>
<reference evidence="11 12" key="1">
    <citation type="submission" date="2021-01" db="EMBL/GenBank/DDBJ databases">
        <title>Genomic Encyclopedia of Type Strains, Phase IV (KMG-IV): sequencing the most valuable type-strain genomes for metagenomic binning, comparative biology and taxonomic classification.</title>
        <authorList>
            <person name="Goeker M."/>
        </authorList>
    </citation>
    <scope>NUCLEOTIDE SEQUENCE [LARGE SCALE GENOMIC DNA]</scope>
    <source>
        <strain evidence="11 12">DSM 105453</strain>
    </source>
</reference>
<evidence type="ECO:0000256" key="7">
    <source>
        <dbReference type="ARBA" id="ARBA00023136"/>
    </source>
</evidence>
<evidence type="ECO:0000313" key="12">
    <source>
        <dbReference type="Proteomes" id="UP000823485"/>
    </source>
</evidence>
<dbReference type="PANTHER" id="PTHR35011:SF2">
    <property type="entry name" value="2,3-DIKETO-L-GULONATE TRAP TRANSPORTER SMALL PERMEASE PROTEIN YIAM"/>
    <property type="match status" value="1"/>
</dbReference>
<feature type="transmembrane region" description="Helical" evidence="9">
    <location>
        <begin position="12"/>
        <end position="32"/>
    </location>
</feature>